<dbReference type="InterPro" id="IPR011836">
    <property type="entry name" value="YhdP"/>
</dbReference>
<sequence length="1295" mass="141930">MVKKSLLWFYRVTLFTLWTVIFVLAGSVLAMRYLVLPNIDDYRERIASAVTATVGETVTIGEIDASWKGLNPHLSLHDVQLIDRQQRPALTLIRVEASLSWLSLLLLEPRLSELAVYQPELTIRRETDGQLYVAGIHMGGPARPEFANWLLRQSRIDVIDARMIWQDDMRKAPPLELNQLQLTLINPAWEGLIGHHKFGLRALPAVASSKPIDLRGNFYGRDISQLENWRGTLYARVESADIAVWKQWLDYPLDIVRGTGVAKLWLDIDEGRIAAINSDLALRNVSTRLSADGQPDEQTLQLRELAGRISLKRDTEQDIWQASRLRLLTDTGVDMRDGEFNLQRDRNTRLLSGSLALQSVDLQALRALARHLPLGEAPRNALTAMQPAGKLEQLKLSWTDSDGRSLPKAYQLSTAFSDLSMQAYAKVPGFDQLSGSLQADQDGGTLELDSTLATLDLPNIMRKPIAADVLNGDIKWRVQTGKTTVLVNDLKLGNSHSSGRINGSFIRTRDAKNSSMDFKANFARADVRSVKHYLPHLVGPVTSNWLEQSLQGGDVRDINVIVKGKTADFPFVDGKPGLFKVSAKLSNGTLQFAESWPRLEGIALDLLFQGRSMLLTASKGQTLGNQVQQARVSIDNLSDHHPVLSVVSRGYGPVSAGVNYVNQSPLVNTVQGFTRTLQTTGDGVLDLELQIPLTDTHNTRVKGSYQISNGSMDSDAMPPITQLQGKLQFTETGIKADNVQASVYGGPAQFNLASQPGGVVHVAARGQINDSGITALTGSDLGQFLSGSADWNADIRVEHAQANIVVNSSLRGIQSRLPAPLNKSADEVMPLQINVLPAESPQQRYDFTLASTQAQAIAGKLLVHPQQGLVSGDIAINQPAQLPVKDGLSIRAQLQEMDVDAWRKLAPGRHANASTAANTTQMPLLRHLDISTDTLDVMDKRLHQVTLRADTVNQGWKIALNSREISGDIDWSAPSNGKLTARLKYLSLPPNAPAKLTASPDAASTSSVSNSAARPTESYPALDIRAERFDLRDKQLGMLELNANPRGEDWHIEKLRISNADSTLTADGDWRSWLRNPQTRLNLNWQIKDLGATLTRYGHPGTIQHGNADISGKLQWAGSPHQFQLANLSGELQLDAKEGQILKVQPGVGRLFSVLTLQNLPRRLTLDFRDVFSSGFTFDTITAKVNIMDGIMRSDNFHMAGPTAVVDMRGSTDLANETQHLYIKVTPFIGDSLSLAALAGGPIVGAAAFVAQKILQDPLNKLAADEYQIIGTWDNPKEVEDESTPSVTPASPLTR</sequence>
<reference evidence="3 4" key="1">
    <citation type="submission" date="2018-10" db="EMBL/GenBank/DDBJ databases">
        <authorList>
            <person name="Chen W.-M."/>
        </authorList>
    </citation>
    <scope>NUCLEOTIDE SEQUENCE [LARGE SCALE GENOMIC DNA]</scope>
    <source>
        <strain evidence="3 4">H-5</strain>
    </source>
</reference>
<evidence type="ECO:0000259" key="2">
    <source>
        <dbReference type="Pfam" id="PF13116"/>
    </source>
</evidence>
<accession>A0A3N0V6B1</accession>
<keyword evidence="4" id="KW-1185">Reference proteome</keyword>
<organism evidence="3 4">
    <name type="scientific">Pseudomethylobacillus aquaticus</name>
    <dbReference type="NCBI Taxonomy" id="2676064"/>
    <lineage>
        <taxon>Bacteria</taxon>
        <taxon>Pseudomonadati</taxon>
        <taxon>Pseudomonadota</taxon>
        <taxon>Betaproteobacteria</taxon>
        <taxon>Nitrosomonadales</taxon>
        <taxon>Methylophilaceae</taxon>
        <taxon>Pseudomethylobacillus</taxon>
    </lineage>
</organism>
<comment type="caution">
    <text evidence="3">The sequence shown here is derived from an EMBL/GenBank/DDBJ whole genome shotgun (WGS) entry which is preliminary data.</text>
</comment>
<dbReference type="Pfam" id="PF13116">
    <property type="entry name" value="YhdP"/>
    <property type="match status" value="1"/>
</dbReference>
<feature type="domain" description="YhdP central" evidence="2">
    <location>
        <begin position="8"/>
        <end position="1277"/>
    </location>
</feature>
<feature type="compositionally biased region" description="Polar residues" evidence="1">
    <location>
        <begin position="1284"/>
        <end position="1295"/>
    </location>
</feature>
<protein>
    <submittedName>
        <fullName evidence="3">TIGR02099 family protein</fullName>
    </submittedName>
</protein>
<proteinExistence type="predicted"/>
<dbReference type="EMBL" id="RJVP01000001">
    <property type="protein sequence ID" value="ROH88215.1"/>
    <property type="molecule type" value="Genomic_DNA"/>
</dbReference>
<dbReference type="RefSeq" id="WP_123236209.1">
    <property type="nucleotide sequence ID" value="NZ_RJVP01000001.1"/>
</dbReference>
<dbReference type="InterPro" id="IPR025263">
    <property type="entry name" value="YhdP_central"/>
</dbReference>
<evidence type="ECO:0000313" key="3">
    <source>
        <dbReference type="EMBL" id="ROH88215.1"/>
    </source>
</evidence>
<feature type="compositionally biased region" description="Low complexity" evidence="1">
    <location>
        <begin position="998"/>
        <end position="1013"/>
    </location>
</feature>
<dbReference type="Proteomes" id="UP000275137">
    <property type="component" value="Unassembled WGS sequence"/>
</dbReference>
<gene>
    <name evidence="3" type="ORF">ED236_01735</name>
</gene>
<dbReference type="PANTHER" id="PTHR38690:SF1">
    <property type="entry name" value="PROTEASE"/>
    <property type="match status" value="1"/>
</dbReference>
<dbReference type="PANTHER" id="PTHR38690">
    <property type="entry name" value="PROTEASE-RELATED"/>
    <property type="match status" value="1"/>
</dbReference>
<evidence type="ECO:0000256" key="1">
    <source>
        <dbReference type="SAM" id="MobiDB-lite"/>
    </source>
</evidence>
<dbReference type="NCBIfam" id="TIGR02099">
    <property type="entry name" value="YhdP family protein"/>
    <property type="match status" value="1"/>
</dbReference>
<feature type="region of interest" description="Disordered" evidence="1">
    <location>
        <begin position="1274"/>
        <end position="1295"/>
    </location>
</feature>
<name>A0A3N0V6B1_9PROT</name>
<evidence type="ECO:0000313" key="4">
    <source>
        <dbReference type="Proteomes" id="UP000275137"/>
    </source>
</evidence>
<feature type="region of interest" description="Disordered" evidence="1">
    <location>
        <begin position="996"/>
        <end position="1016"/>
    </location>
</feature>